<protein>
    <recommendedName>
        <fullName evidence="3">Phage protein</fullName>
    </recommendedName>
</protein>
<evidence type="ECO:0000313" key="1">
    <source>
        <dbReference type="EMBL" id="MCX2937815.1"/>
    </source>
</evidence>
<dbReference type="EMBL" id="JAPJDO010000010">
    <property type="protein sequence ID" value="MCX2937815.1"/>
    <property type="molecule type" value="Genomic_DNA"/>
</dbReference>
<dbReference type="Proteomes" id="UP001300745">
    <property type="component" value="Unassembled WGS sequence"/>
</dbReference>
<name>A0ABT3SE74_9MYCO</name>
<reference evidence="1 2" key="1">
    <citation type="submission" date="2022-11" db="EMBL/GenBank/DDBJ databases">
        <title>Mycobacterium sp. nov.</title>
        <authorList>
            <person name="Papic B."/>
            <person name="Spicic S."/>
            <person name="Duvnjak S."/>
        </authorList>
    </citation>
    <scope>NUCLEOTIDE SEQUENCE [LARGE SCALE GENOMIC DNA]</scope>
    <source>
        <strain evidence="1 2">CVI_P4</strain>
    </source>
</reference>
<proteinExistence type="predicted"/>
<evidence type="ECO:0000313" key="2">
    <source>
        <dbReference type="Proteomes" id="UP001300745"/>
    </source>
</evidence>
<gene>
    <name evidence="1" type="ORF">ORI27_13985</name>
</gene>
<comment type="caution">
    <text evidence="1">The sequence shown here is derived from an EMBL/GenBank/DDBJ whole genome shotgun (WGS) entry which is preliminary data.</text>
</comment>
<sequence>MYERSYGYKYDDQEGKSTAEIAALMRRDIKDAVADGLLPGAPVKYSVRTHTYSGGASIDITVKSWPGAWMDCDGFAGHEPAVAGRGRELCRKHFCAKRLEMCGETVPGAETHQKLTAEAEAARMTLERIHGAYNHDGSDSMTDYFDRNYCGSVTFDDARSAAFDVREAEKKAARRSAIDSAAETGEIRRVKIYGSGGRKITIHDAVEVDGRTKLVCGATLWRSSVLWPATGEELTCTRCQKRAAKRGEPAPRPAMHAWEVSRGVPINADVPVASIRLSAERPEVVRGVLASLFKNATHYRPAGGTSWLPLDRN</sequence>
<dbReference type="RefSeq" id="WP_265997475.1">
    <property type="nucleotide sequence ID" value="NZ_JAPJDN010000010.1"/>
</dbReference>
<evidence type="ECO:0008006" key="3">
    <source>
        <dbReference type="Google" id="ProtNLM"/>
    </source>
</evidence>
<accession>A0ABT3SE74</accession>
<keyword evidence="2" id="KW-1185">Reference proteome</keyword>
<organism evidence="1 2">
    <name type="scientific">Mycobacterium pinniadriaticum</name>
    <dbReference type="NCBI Taxonomy" id="2994102"/>
    <lineage>
        <taxon>Bacteria</taxon>
        <taxon>Bacillati</taxon>
        <taxon>Actinomycetota</taxon>
        <taxon>Actinomycetes</taxon>
        <taxon>Mycobacteriales</taxon>
        <taxon>Mycobacteriaceae</taxon>
        <taxon>Mycobacterium</taxon>
    </lineage>
</organism>